<dbReference type="RefSeq" id="WP_369778319.1">
    <property type="nucleotide sequence ID" value="NZ_CP165727.1"/>
</dbReference>
<name>A0AB39Y5D9_9ACTN</name>
<feature type="compositionally biased region" description="Basic and acidic residues" evidence="1">
    <location>
        <begin position="126"/>
        <end position="139"/>
    </location>
</feature>
<accession>A0AB39Y5D9</accession>
<evidence type="ECO:0000256" key="1">
    <source>
        <dbReference type="SAM" id="MobiDB-lite"/>
    </source>
</evidence>
<proteinExistence type="predicted"/>
<evidence type="ECO:0000313" key="2">
    <source>
        <dbReference type="EMBL" id="XDV65278.1"/>
    </source>
</evidence>
<organism evidence="2">
    <name type="scientific">Streptomyces sp. R33</name>
    <dbReference type="NCBI Taxonomy" id="3238629"/>
    <lineage>
        <taxon>Bacteria</taxon>
        <taxon>Bacillati</taxon>
        <taxon>Actinomycetota</taxon>
        <taxon>Actinomycetes</taxon>
        <taxon>Kitasatosporales</taxon>
        <taxon>Streptomycetaceae</taxon>
        <taxon>Streptomyces</taxon>
    </lineage>
</organism>
<gene>
    <name evidence="2" type="ORF">AB5J51_21125</name>
</gene>
<feature type="region of interest" description="Disordered" evidence="1">
    <location>
        <begin position="126"/>
        <end position="147"/>
    </location>
</feature>
<dbReference type="EMBL" id="CP165727">
    <property type="protein sequence ID" value="XDV65278.1"/>
    <property type="molecule type" value="Genomic_DNA"/>
</dbReference>
<sequence length="147" mass="16434">MSKVWRNTPSGIKDFERWLGKGKTVYAINEHSLAIAGQFEQYTYSAHTCTGRHVITGAWMFNTVSAKYLLCGSANGRVYETPPPGLRDLAGPDTDCRDEGSTGYRGLGPGQIFKGRLDLAEIERMEGHAQDAEDEFQKEKAKRGKWF</sequence>
<reference evidence="2" key="1">
    <citation type="submission" date="2024-08" db="EMBL/GenBank/DDBJ databases">
        <authorList>
            <person name="Yu S.T."/>
        </authorList>
    </citation>
    <scope>NUCLEOTIDE SEQUENCE</scope>
    <source>
        <strain evidence="2">R33</strain>
    </source>
</reference>
<protein>
    <submittedName>
        <fullName evidence="2">Uncharacterized protein</fullName>
    </submittedName>
</protein>
<dbReference type="AlphaFoldDB" id="A0AB39Y5D9"/>